<feature type="compositionally biased region" description="Basic residues" evidence="1">
    <location>
        <begin position="37"/>
        <end position="47"/>
    </location>
</feature>
<evidence type="ECO:0000256" key="1">
    <source>
        <dbReference type="SAM" id="MobiDB-lite"/>
    </source>
</evidence>
<organism evidence="2 3">
    <name type="scientific">Caerostris extrusa</name>
    <name type="common">Bark spider</name>
    <name type="synonym">Caerostris bankana</name>
    <dbReference type="NCBI Taxonomy" id="172846"/>
    <lineage>
        <taxon>Eukaryota</taxon>
        <taxon>Metazoa</taxon>
        <taxon>Ecdysozoa</taxon>
        <taxon>Arthropoda</taxon>
        <taxon>Chelicerata</taxon>
        <taxon>Arachnida</taxon>
        <taxon>Araneae</taxon>
        <taxon>Araneomorphae</taxon>
        <taxon>Entelegynae</taxon>
        <taxon>Araneoidea</taxon>
        <taxon>Araneidae</taxon>
        <taxon>Caerostris</taxon>
    </lineage>
</organism>
<name>A0AAV4UX15_CAEEX</name>
<dbReference type="AlphaFoldDB" id="A0AAV4UX15"/>
<feature type="compositionally biased region" description="Polar residues" evidence="1">
    <location>
        <begin position="1"/>
        <end position="19"/>
    </location>
</feature>
<keyword evidence="3" id="KW-1185">Reference proteome</keyword>
<evidence type="ECO:0000313" key="2">
    <source>
        <dbReference type="EMBL" id="GIY61890.1"/>
    </source>
</evidence>
<evidence type="ECO:0000313" key="3">
    <source>
        <dbReference type="Proteomes" id="UP001054945"/>
    </source>
</evidence>
<gene>
    <name evidence="2" type="ORF">CEXT_64681</name>
</gene>
<protein>
    <submittedName>
        <fullName evidence="2">Uncharacterized protein</fullName>
    </submittedName>
</protein>
<comment type="caution">
    <text evidence="2">The sequence shown here is derived from an EMBL/GenBank/DDBJ whole genome shotgun (WGS) entry which is preliminary data.</text>
</comment>
<dbReference type="Proteomes" id="UP001054945">
    <property type="component" value="Unassembled WGS sequence"/>
</dbReference>
<proteinExistence type="predicted"/>
<dbReference type="EMBL" id="BPLR01013545">
    <property type="protein sequence ID" value="GIY61890.1"/>
    <property type="molecule type" value="Genomic_DNA"/>
</dbReference>
<sequence length="88" mass="9898">MEISNSGCLSGQTDPSTEANPIEHGNRETKKPACHPMSHKTKDKKLHKKEEPKTDAPLARSGYCTNFFLYLLVLLVLKNGRLLSEQKF</sequence>
<reference evidence="2 3" key="1">
    <citation type="submission" date="2021-06" db="EMBL/GenBank/DDBJ databases">
        <title>Caerostris extrusa draft genome.</title>
        <authorList>
            <person name="Kono N."/>
            <person name="Arakawa K."/>
        </authorList>
    </citation>
    <scope>NUCLEOTIDE SEQUENCE [LARGE SCALE GENOMIC DNA]</scope>
</reference>
<feature type="region of interest" description="Disordered" evidence="1">
    <location>
        <begin position="1"/>
        <end position="59"/>
    </location>
</feature>
<accession>A0AAV4UX15</accession>